<dbReference type="AlphaFoldDB" id="A0A6J7ZID5"/>
<evidence type="ECO:0000313" key="1">
    <source>
        <dbReference type="EMBL" id="CAC5341491.1"/>
    </source>
</evidence>
<dbReference type="Proteomes" id="UP000196521">
    <property type="component" value="Unassembled WGS sequence"/>
</dbReference>
<evidence type="ECO:0000313" key="2">
    <source>
        <dbReference type="Proteomes" id="UP000196521"/>
    </source>
</evidence>
<name>A0A6J7ZID5_PLARU</name>
<comment type="caution">
    <text evidence="1">The sequence shown here is derived from an EMBL/GenBank/DDBJ whole genome shotgun (WGS) entry which is preliminary data.</text>
</comment>
<dbReference type="EMBL" id="CZCZ02000008">
    <property type="protein sequence ID" value="CAC5341491.1"/>
    <property type="molecule type" value="Genomic_DNA"/>
</dbReference>
<reference evidence="1" key="1">
    <citation type="submission" date="2020-05" db="EMBL/GenBank/DDBJ databases">
        <authorList>
            <consortium name="Genoscope - CEA"/>
            <person name="William W."/>
        </authorList>
    </citation>
    <scope>NUCLEOTIDE SEQUENCE [LARGE SCALE GENOMIC DNA]</scope>
    <source>
        <strain evidence="1">PCC 7821</strain>
    </source>
</reference>
<organism evidence="1 2">
    <name type="scientific">Planktothrix rubescens CCAP 1459/22</name>
    <dbReference type="NCBI Taxonomy" id="329571"/>
    <lineage>
        <taxon>Bacteria</taxon>
        <taxon>Bacillati</taxon>
        <taxon>Cyanobacteriota</taxon>
        <taxon>Cyanophyceae</taxon>
        <taxon>Oscillatoriophycideae</taxon>
        <taxon>Oscillatoriales</taxon>
        <taxon>Microcoleaceae</taxon>
        <taxon>Planktothrix</taxon>
    </lineage>
</organism>
<dbReference type="Pfam" id="PF06897">
    <property type="entry name" value="DUF1269"/>
    <property type="match status" value="1"/>
</dbReference>
<accession>A0A6J7ZID5</accession>
<protein>
    <submittedName>
        <fullName evidence="1">Uncharacterized protein</fullName>
    </submittedName>
</protein>
<sequence length="56" mass="6416">MREQVTEETSALFLLTGKVTIDKVEEAFKDFDKGELIQSNLSTEQEAKLREHFGVE</sequence>
<dbReference type="InterPro" id="IPR009200">
    <property type="entry name" value="DUF1269_membrane"/>
</dbReference>
<proteinExistence type="predicted"/>
<keyword evidence="2" id="KW-1185">Reference proteome</keyword>
<gene>
    <name evidence="1" type="ORF">PLAN_130058</name>
</gene>